<reference evidence="1 2" key="1">
    <citation type="submission" date="2016-01" db="EMBL/GenBank/DDBJ databases">
        <title>Genome Sequences of Twelve Sporeforming Bacillus Species Isolated from Foods.</title>
        <authorList>
            <person name="Berendsen E.M."/>
            <person name="Wells-Bennik M.H."/>
            <person name="Krawcyk A.O."/>
            <person name="De Jong A."/>
            <person name="Holsappel S."/>
            <person name="Eijlander R.T."/>
            <person name="Kuipers O.P."/>
        </authorList>
    </citation>
    <scope>NUCLEOTIDE SEQUENCE [LARGE SCALE GENOMIC DNA]</scope>
    <source>
        <strain evidence="1 2">B4098</strain>
    </source>
</reference>
<sequence length="181" mass="20298">MICQECNERPATMHFTKIINGVKTEFHLCEKCAQEKGEKFSSDWGKSFSFDNLLAGLFNFDPAIQLFKQETAPDPDVLRCSHCGMTLTRFLNTSRLGCPHCYETFQHQLVPILQRLHGGNVAHEGKIPARIGGAIYTKKKLQELKAALQEAISQEEFEKAAELRDQIRALEGSSQAKGGEQ</sequence>
<dbReference type="Gene3D" id="4.10.860.10">
    <property type="entry name" value="UVR domain"/>
    <property type="match status" value="1"/>
</dbReference>
<dbReference type="SUPFAM" id="SSF46600">
    <property type="entry name" value="C-terminal UvrC-binding domain of UvrB"/>
    <property type="match status" value="1"/>
</dbReference>
<comment type="caution">
    <text evidence="1">The sequence shown here is derived from an EMBL/GenBank/DDBJ whole genome shotgun (WGS) entry which is preliminary data.</text>
</comment>
<name>A0A150JRX0_HEYCO</name>
<dbReference type="GO" id="GO:0046870">
    <property type="term" value="F:cadmium ion binding"/>
    <property type="evidence" value="ECO:0007669"/>
    <property type="project" value="TreeGrafter"/>
</dbReference>
<dbReference type="InterPro" id="IPR001943">
    <property type="entry name" value="UVR_dom"/>
</dbReference>
<protein>
    <submittedName>
        <fullName evidence="1">Uncharacterized protein</fullName>
    </submittedName>
</protein>
<dbReference type="GO" id="GO:0050897">
    <property type="term" value="F:cobalt ion binding"/>
    <property type="evidence" value="ECO:0007669"/>
    <property type="project" value="TreeGrafter"/>
</dbReference>
<organism evidence="1 2">
    <name type="scientific">Heyndrickxia coagulans</name>
    <name type="common">Weizmannia coagulans</name>
    <dbReference type="NCBI Taxonomy" id="1398"/>
    <lineage>
        <taxon>Bacteria</taxon>
        <taxon>Bacillati</taxon>
        <taxon>Bacillota</taxon>
        <taxon>Bacilli</taxon>
        <taxon>Bacillales</taxon>
        <taxon>Bacillaceae</taxon>
        <taxon>Heyndrickxia</taxon>
    </lineage>
</organism>
<dbReference type="RefSeq" id="WP_017551242.1">
    <property type="nucleotide sequence ID" value="NZ_CP017888.1"/>
</dbReference>
<dbReference type="GO" id="GO:1990170">
    <property type="term" value="P:stress response to cadmium ion"/>
    <property type="evidence" value="ECO:0007669"/>
    <property type="project" value="TreeGrafter"/>
</dbReference>
<dbReference type="PANTHER" id="PTHR38430:SF1">
    <property type="entry name" value="PROTEIN-ARGININE KINASE ACTIVATOR PROTEIN"/>
    <property type="match status" value="1"/>
</dbReference>
<evidence type="ECO:0000313" key="2">
    <source>
        <dbReference type="Proteomes" id="UP000075288"/>
    </source>
</evidence>
<dbReference type="InterPro" id="IPR025542">
    <property type="entry name" value="YacH"/>
</dbReference>
<dbReference type="GO" id="GO:0005507">
    <property type="term" value="F:copper ion binding"/>
    <property type="evidence" value="ECO:0007669"/>
    <property type="project" value="TreeGrafter"/>
</dbReference>
<proteinExistence type="predicted"/>
<dbReference type="AlphaFoldDB" id="A0A150JRX0"/>
<dbReference type="PROSITE" id="PS50151">
    <property type="entry name" value="UVR"/>
    <property type="match status" value="1"/>
</dbReference>
<accession>A0A150JRX0</accession>
<dbReference type="GO" id="GO:0008270">
    <property type="term" value="F:zinc ion binding"/>
    <property type="evidence" value="ECO:0007669"/>
    <property type="project" value="TreeGrafter"/>
</dbReference>
<dbReference type="PIRSF" id="PIRSF015034">
    <property type="entry name" value="YacH"/>
    <property type="match status" value="1"/>
</dbReference>
<dbReference type="GO" id="GO:1990169">
    <property type="term" value="P:stress response to copper ion"/>
    <property type="evidence" value="ECO:0007669"/>
    <property type="project" value="TreeGrafter"/>
</dbReference>
<dbReference type="InterPro" id="IPR036876">
    <property type="entry name" value="UVR_dom_sf"/>
</dbReference>
<dbReference type="EMBL" id="LQYG01000105">
    <property type="protein sequence ID" value="KYC59838.1"/>
    <property type="molecule type" value="Genomic_DNA"/>
</dbReference>
<evidence type="ECO:0000313" key="1">
    <source>
        <dbReference type="EMBL" id="KYC59838.1"/>
    </source>
</evidence>
<dbReference type="Pfam" id="PF02151">
    <property type="entry name" value="UVR"/>
    <property type="match status" value="1"/>
</dbReference>
<dbReference type="Proteomes" id="UP000075288">
    <property type="component" value="Unassembled WGS sequence"/>
</dbReference>
<dbReference type="GeneID" id="29813003"/>
<dbReference type="PANTHER" id="PTHR38430">
    <property type="entry name" value="PROTEIN-ARGININE KINASE ACTIVATOR PROTEIN"/>
    <property type="match status" value="1"/>
</dbReference>
<dbReference type="PATRIC" id="fig|1398.26.peg.1205"/>
<gene>
    <name evidence="1" type="ORF">B4098_1125</name>
</gene>